<proteinExistence type="predicted"/>
<organism evidence="1 2">
    <name type="scientific">Candidatus Anoxymicrobium japonicum</name>
    <dbReference type="NCBI Taxonomy" id="2013648"/>
    <lineage>
        <taxon>Bacteria</taxon>
        <taxon>Bacillati</taxon>
        <taxon>Actinomycetota</taxon>
        <taxon>Candidatus Geothermincolia</taxon>
        <taxon>Candidatus Geothermincolales</taxon>
        <taxon>Candidatus Anoxymicrobiaceae</taxon>
        <taxon>Candidatus Anoxymicrobium</taxon>
    </lineage>
</organism>
<accession>A0A2N3G883</accession>
<protein>
    <recommendedName>
        <fullName evidence="3">Thioredoxin-like fold domain-containing protein</fullName>
    </recommendedName>
</protein>
<evidence type="ECO:0000313" key="2">
    <source>
        <dbReference type="Proteomes" id="UP000233654"/>
    </source>
</evidence>
<dbReference type="EMBL" id="PHEX01000002">
    <property type="protein sequence ID" value="PKQ28921.1"/>
    <property type="molecule type" value="Genomic_DNA"/>
</dbReference>
<evidence type="ECO:0000313" key="1">
    <source>
        <dbReference type="EMBL" id="PKQ28921.1"/>
    </source>
</evidence>
<name>A0A2N3G883_9ACTN</name>
<reference evidence="1 2" key="1">
    <citation type="journal article" date="2017" name="ISME J.">
        <title>Potential for microbial H2 and metal transformations associated with novel bacteria and archaea in deep terrestrial subsurface sediments.</title>
        <authorList>
            <person name="Hernsdorf A.W."/>
            <person name="Amano Y."/>
            <person name="Miyakawa K."/>
            <person name="Ise K."/>
            <person name="Suzuki Y."/>
            <person name="Anantharaman K."/>
            <person name="Probst A."/>
            <person name="Burstein D."/>
            <person name="Thomas B.C."/>
            <person name="Banfield J.F."/>
        </authorList>
    </citation>
    <scope>NUCLEOTIDE SEQUENCE [LARGE SCALE GENOMIC DNA]</scope>
    <source>
        <strain evidence="1">HGW-Actinobacteria-3</strain>
    </source>
</reference>
<dbReference type="Proteomes" id="UP000233654">
    <property type="component" value="Unassembled WGS sequence"/>
</dbReference>
<evidence type="ECO:0008006" key="3">
    <source>
        <dbReference type="Google" id="ProtNLM"/>
    </source>
</evidence>
<comment type="caution">
    <text evidence="1">The sequence shown here is derived from an EMBL/GenBank/DDBJ whole genome shotgun (WGS) entry which is preliminary data.</text>
</comment>
<gene>
    <name evidence="1" type="ORF">CVT63_00320</name>
</gene>
<sequence length="80" mass="8883">MLLKVFVKDECPNCPAAKEVANQFPFSKLFDMNEAEGLAEAAFHSVLCTPSMVLVDDAEIVVHSWRCRVPRPTEIANYAA</sequence>
<dbReference type="AlphaFoldDB" id="A0A2N3G883"/>